<evidence type="ECO:0000313" key="7">
    <source>
        <dbReference type="Proteomes" id="UP001176961"/>
    </source>
</evidence>
<evidence type="ECO:0000256" key="4">
    <source>
        <dbReference type="ARBA" id="ARBA00022801"/>
    </source>
</evidence>
<evidence type="ECO:0000313" key="6">
    <source>
        <dbReference type="EMBL" id="CAJ0598082.1"/>
    </source>
</evidence>
<evidence type="ECO:0000256" key="5">
    <source>
        <dbReference type="ARBA" id="ARBA00023180"/>
    </source>
</evidence>
<accession>A0AA36GTL4</accession>
<dbReference type="GO" id="GO:0006508">
    <property type="term" value="P:proteolysis"/>
    <property type="evidence" value="ECO:0007669"/>
    <property type="project" value="UniProtKB-KW"/>
</dbReference>
<dbReference type="InterPro" id="IPR008758">
    <property type="entry name" value="Peptidase_S28"/>
</dbReference>
<proteinExistence type="inferred from homology"/>
<keyword evidence="7" id="KW-1185">Reference proteome</keyword>
<comment type="caution">
    <text evidence="6">The sequence shown here is derived from an EMBL/GenBank/DDBJ whole genome shotgun (WGS) entry which is preliminary data.</text>
</comment>
<dbReference type="SUPFAM" id="SSF53474">
    <property type="entry name" value="alpha/beta-Hydrolases"/>
    <property type="match status" value="1"/>
</dbReference>
<keyword evidence="3" id="KW-0732">Signal</keyword>
<comment type="similarity">
    <text evidence="1">Belongs to the peptidase S28 family.</text>
</comment>
<dbReference type="Gene3D" id="3.40.50.1820">
    <property type="entry name" value="alpha/beta hydrolase"/>
    <property type="match status" value="2"/>
</dbReference>
<dbReference type="Pfam" id="PF05577">
    <property type="entry name" value="Peptidase_S28"/>
    <property type="match status" value="2"/>
</dbReference>
<sequence length="341" mass="37574">MVKGDNLIYYRWLLNNTCYKPGGPIFFYTGNEGDVEGFATATSMMWDLAPMFNAAIIFAEHRFYGASLPFGNESYSSIRNMGYLTSEQALADFAALLFALKTPNNGMSVSYPKNTTVIAFGGSYGGMLSAWFRIKYPHVVTGEAIEYMAMVDYPYPTGFLEPLPAWPVKVACTFMSTPGDSFSDRDLAARMYYAYVYYNHTGSLKYNCIDPNVCGDPGTSGLGDAQLGWPWQECSEIVIDMCSRGGKNDFFWDECQTDSTALLIEQCNATFSSQGELDPWSGGGYATNSPGVSQDRGIYVMKIPGSAHHLDLRTPNTCDPNTIANARYQVREGAHGMLSIS</sequence>
<evidence type="ECO:0000256" key="3">
    <source>
        <dbReference type="ARBA" id="ARBA00022729"/>
    </source>
</evidence>
<dbReference type="PANTHER" id="PTHR11010">
    <property type="entry name" value="PROTEASE S28 PRO-X CARBOXYPEPTIDASE-RELATED"/>
    <property type="match status" value="1"/>
</dbReference>
<evidence type="ECO:0000256" key="1">
    <source>
        <dbReference type="ARBA" id="ARBA00011079"/>
    </source>
</evidence>
<protein>
    <recommendedName>
        <fullName evidence="8">Lysosomal Pro-X carboxypeptidase</fullName>
    </recommendedName>
</protein>
<dbReference type="InterPro" id="IPR029058">
    <property type="entry name" value="AB_hydrolase_fold"/>
</dbReference>
<dbReference type="EMBL" id="CATQJL010000223">
    <property type="protein sequence ID" value="CAJ0598082.1"/>
    <property type="molecule type" value="Genomic_DNA"/>
</dbReference>
<evidence type="ECO:0008006" key="8">
    <source>
        <dbReference type="Google" id="ProtNLM"/>
    </source>
</evidence>
<gene>
    <name evidence="6" type="ORF">CYNAS_LOCUS10065</name>
</gene>
<reference evidence="6" key="1">
    <citation type="submission" date="2023-07" db="EMBL/GenBank/DDBJ databases">
        <authorList>
            <consortium name="CYATHOMIX"/>
        </authorList>
    </citation>
    <scope>NUCLEOTIDE SEQUENCE</scope>
    <source>
        <strain evidence="6">N/A</strain>
    </source>
</reference>
<dbReference type="Proteomes" id="UP001176961">
    <property type="component" value="Unassembled WGS sequence"/>
</dbReference>
<organism evidence="6 7">
    <name type="scientific">Cylicocyclus nassatus</name>
    <name type="common">Nematode worm</name>
    <dbReference type="NCBI Taxonomy" id="53992"/>
    <lineage>
        <taxon>Eukaryota</taxon>
        <taxon>Metazoa</taxon>
        <taxon>Ecdysozoa</taxon>
        <taxon>Nematoda</taxon>
        <taxon>Chromadorea</taxon>
        <taxon>Rhabditida</taxon>
        <taxon>Rhabditina</taxon>
        <taxon>Rhabditomorpha</taxon>
        <taxon>Strongyloidea</taxon>
        <taxon>Strongylidae</taxon>
        <taxon>Cylicocyclus</taxon>
    </lineage>
</organism>
<keyword evidence="2" id="KW-0645">Protease</keyword>
<dbReference type="GO" id="GO:0008239">
    <property type="term" value="F:dipeptidyl-peptidase activity"/>
    <property type="evidence" value="ECO:0007669"/>
    <property type="project" value="TreeGrafter"/>
</dbReference>
<dbReference type="GO" id="GO:0070008">
    <property type="term" value="F:serine-type exopeptidase activity"/>
    <property type="evidence" value="ECO:0007669"/>
    <property type="project" value="InterPro"/>
</dbReference>
<evidence type="ECO:0000256" key="2">
    <source>
        <dbReference type="ARBA" id="ARBA00022670"/>
    </source>
</evidence>
<dbReference type="AlphaFoldDB" id="A0AA36GTL4"/>
<keyword evidence="4" id="KW-0378">Hydrolase</keyword>
<keyword evidence="5" id="KW-0325">Glycoprotein</keyword>
<dbReference type="PANTHER" id="PTHR11010:SF104">
    <property type="entry name" value="SERINE PROTEASE PCP-1-RELATED"/>
    <property type="match status" value="1"/>
</dbReference>
<name>A0AA36GTL4_CYLNA</name>